<dbReference type="STRING" id="1349421.OI18_01890"/>
<evidence type="ECO:0000256" key="2">
    <source>
        <dbReference type="SAM" id="Phobius"/>
    </source>
</evidence>
<keyword evidence="1" id="KW-0443">Lipid metabolism</keyword>
<evidence type="ECO:0000313" key="5">
    <source>
        <dbReference type="Proteomes" id="UP000031408"/>
    </source>
</evidence>
<feature type="transmembrane region" description="Helical" evidence="2">
    <location>
        <begin position="68"/>
        <end position="90"/>
    </location>
</feature>
<feature type="transmembrane region" description="Helical" evidence="2">
    <location>
        <begin position="261"/>
        <end position="282"/>
    </location>
</feature>
<keyword evidence="2" id="KW-0472">Membrane</keyword>
<feature type="transmembrane region" description="Helical" evidence="2">
    <location>
        <begin position="102"/>
        <end position="122"/>
    </location>
</feature>
<feature type="transmembrane region" description="Helical" evidence="2">
    <location>
        <begin position="142"/>
        <end position="162"/>
    </location>
</feature>
<keyword evidence="5" id="KW-1185">Reference proteome</keyword>
<name>A0A0C1L8M6_9BACT</name>
<keyword evidence="2" id="KW-0812">Transmembrane</keyword>
<comment type="caution">
    <text evidence="4">The sequence shown here is derived from an EMBL/GenBank/DDBJ whole genome shotgun (WGS) entry which is preliminary data.</text>
</comment>
<protein>
    <recommendedName>
        <fullName evidence="3">PNPLA domain-containing protein</fullName>
    </recommendedName>
</protein>
<keyword evidence="2" id="KW-1133">Transmembrane helix</keyword>
<reference evidence="4 5" key="1">
    <citation type="submission" date="2014-11" db="EMBL/GenBank/DDBJ databases">
        <title>Genome sequence of Flavihumibacter solisilvae 3-3.</title>
        <authorList>
            <person name="Zhou G."/>
            <person name="Li M."/>
            <person name="Wang G."/>
        </authorList>
    </citation>
    <scope>NUCLEOTIDE SEQUENCE [LARGE SCALE GENOMIC DNA]</scope>
    <source>
        <strain evidence="4 5">3-3</strain>
    </source>
</reference>
<dbReference type="OrthoDB" id="1488930at2"/>
<dbReference type="Gene3D" id="3.40.1090.10">
    <property type="entry name" value="Cytosolic phospholipase A2 catalytic domain"/>
    <property type="match status" value="1"/>
</dbReference>
<feature type="transmembrane region" description="Helical" evidence="2">
    <location>
        <begin position="289"/>
        <end position="305"/>
    </location>
</feature>
<feature type="transmembrane region" description="Helical" evidence="2">
    <location>
        <begin position="26"/>
        <end position="48"/>
    </location>
</feature>
<dbReference type="InterPro" id="IPR002641">
    <property type="entry name" value="PNPLA_dom"/>
</dbReference>
<organism evidence="4 5">
    <name type="scientific">Flavihumibacter solisilvae</name>
    <dbReference type="NCBI Taxonomy" id="1349421"/>
    <lineage>
        <taxon>Bacteria</taxon>
        <taxon>Pseudomonadati</taxon>
        <taxon>Bacteroidota</taxon>
        <taxon>Chitinophagia</taxon>
        <taxon>Chitinophagales</taxon>
        <taxon>Chitinophagaceae</taxon>
        <taxon>Flavihumibacter</taxon>
    </lineage>
</organism>
<dbReference type="EMBL" id="JSVC01000001">
    <property type="protein sequence ID" value="KIC96502.1"/>
    <property type="molecule type" value="Genomic_DNA"/>
</dbReference>
<proteinExistence type="predicted"/>
<dbReference type="InterPro" id="IPR016035">
    <property type="entry name" value="Acyl_Trfase/lysoPLipase"/>
</dbReference>
<evidence type="ECO:0000313" key="4">
    <source>
        <dbReference type="EMBL" id="KIC96502.1"/>
    </source>
</evidence>
<dbReference type="RefSeq" id="WP_039136543.1">
    <property type="nucleotide sequence ID" value="NZ_JSVC01000001.1"/>
</dbReference>
<feature type="domain" description="PNPLA" evidence="3">
    <location>
        <begin position="373"/>
        <end position="613"/>
    </location>
</feature>
<accession>A0A0C1L8M6</accession>
<feature type="transmembrane region" description="Helical" evidence="2">
    <location>
        <begin position="235"/>
        <end position="255"/>
    </location>
</feature>
<evidence type="ECO:0000256" key="1">
    <source>
        <dbReference type="ARBA" id="ARBA00023098"/>
    </source>
</evidence>
<dbReference type="GO" id="GO:0006629">
    <property type="term" value="P:lipid metabolic process"/>
    <property type="evidence" value="ECO:0007669"/>
    <property type="project" value="UniProtKB-KW"/>
</dbReference>
<dbReference type="SUPFAM" id="SSF52151">
    <property type="entry name" value="FabD/lysophospholipase-like"/>
    <property type="match status" value="1"/>
</dbReference>
<evidence type="ECO:0000259" key="3">
    <source>
        <dbReference type="Pfam" id="PF01734"/>
    </source>
</evidence>
<dbReference type="Pfam" id="PF01734">
    <property type="entry name" value="Patatin"/>
    <property type="match status" value="1"/>
</dbReference>
<dbReference type="AlphaFoldDB" id="A0A0C1L8M6"/>
<dbReference type="Proteomes" id="UP000031408">
    <property type="component" value="Unassembled WGS sequence"/>
</dbReference>
<sequence length="752" mass="84832">MKQKLKSIFYSFPIQLILLHFKKFQILLVFWLVLFGAVNGSFMAAFGVDSLYLSPEYLGQVNAVSAGIVGVAIGIFIMSWNITTFILFSRHFRFLATATRPFLKYCINNAIIPLVFLAFYFFRAVDFDINKELMTAGDVLMLSGGFLAGLVLIILISFGYFFGADVRISRNMISLDPSPMAMHRGVKPYIVLNSGGSRLIKVTNYLSGRGKVKAVRDVSHYSKDFLEHIFNRHHFAAVLSIFIAFVFLMAIGFLLDREVFQLPAAASITLFFSILVAVVGAFSYFLQSWSVPFAVVLVVVLNLLYRHGIIDPTNKAYGLDYGKSISRADYTPENLNRLSAPEKVAADKKVMLEVLENWKARQDAGKPFLYIISVSGGGTRSATFTMGVMQKLDSISGGQLMRKTFMITGASGGMLGAAYFRALSHRKDEGRPVNLQDPVYIDDISQDLLNPTFSSFVARDLAAPAQKFRVGEYEYVKDRAYSFEQQLNKNTRLLLDKELSQLADDERSAKIPAMVFNSVITRDGRKMLISTLPVSYLMRPAGDTSMQNGRDPDAIDFAALFEKQNPMNLRLLTALRMNATFPYVLPNVWLPTEPKIDVMDAGLRDNFGLETALRFTHVFREWITNNTSGVVLVQIRDRQGGGWEYPFESKAISEVVTKPMLLLQYNWYKMQQYNQQDQLSFASDIMNGKLSKLTFQYVPDKLDSKAALNFHLTKREKMDIIKTLDNSLNRQAFLQFGKIILPDTVRQTLSVR</sequence>
<gene>
    <name evidence="4" type="ORF">OI18_01890</name>
</gene>